<dbReference type="AlphaFoldDB" id="A0A4V1AGV6"/>
<dbReference type="OrthoDB" id="7054664at2"/>
<dbReference type="Proteomes" id="UP000291124">
    <property type="component" value="Chromosome"/>
</dbReference>
<gene>
    <name evidence="1" type="ORF">E1750_11385</name>
</gene>
<dbReference type="KEGG" id="fnk:E1750_11385"/>
<accession>A0A4V1AGV6</accession>
<dbReference type="RefSeq" id="WP_133276890.1">
    <property type="nucleotide sequence ID" value="NZ_CP037933.1"/>
</dbReference>
<evidence type="ECO:0000313" key="2">
    <source>
        <dbReference type="Proteomes" id="UP000291124"/>
    </source>
</evidence>
<keyword evidence="2" id="KW-1185">Reference proteome</keyword>
<evidence type="ECO:0000313" key="1">
    <source>
        <dbReference type="EMBL" id="QBN19372.1"/>
    </source>
</evidence>
<dbReference type="EMBL" id="CP037933">
    <property type="protein sequence ID" value="QBN19372.1"/>
    <property type="molecule type" value="Genomic_DNA"/>
</dbReference>
<organism evidence="1 2">
    <name type="scientific">Flavobacterium nackdongense</name>
    <dbReference type="NCBI Taxonomy" id="2547394"/>
    <lineage>
        <taxon>Bacteria</taxon>
        <taxon>Pseudomonadati</taxon>
        <taxon>Bacteroidota</taxon>
        <taxon>Flavobacteriia</taxon>
        <taxon>Flavobacteriales</taxon>
        <taxon>Flavobacteriaceae</taxon>
        <taxon>Flavobacterium</taxon>
    </lineage>
</organism>
<protein>
    <submittedName>
        <fullName evidence="1">Uncharacterized protein</fullName>
    </submittedName>
</protein>
<name>A0A4V1AGV6_9FLAO</name>
<reference evidence="2" key="1">
    <citation type="submission" date="2019-03" db="EMBL/GenBank/DDBJ databases">
        <title>Flavobacterium sp.</title>
        <authorList>
            <person name="Kim H."/>
        </authorList>
    </citation>
    <scope>NUCLEOTIDE SEQUENCE [LARGE SCALE GENOMIC DNA]</scope>
    <source>
        <strain evidence="2">GS13</strain>
    </source>
</reference>
<proteinExistence type="predicted"/>
<sequence>MKTKLTFLLFISFISLMKAQINEGEITLSKNVTLEWITEKFNPEKHKIETCETGFGGKFICKIDNEIWLGSDTGMENPRNQLKKLILTINSKSVELDIKNMFNPSFDGGLSMNQFLLKKEGVFYRLYGFFSDGAGTYTVHWRILGKSSIREVISNDETYFSWQNKRIKNN</sequence>